<protein>
    <submittedName>
        <fullName evidence="3">KH domain containing protein</fullName>
    </submittedName>
</protein>
<sequence>MQQESIFSEKIDVGVTSNAQFNVIAYLEGPNKQYLHYIEEQAHCRITINDAINSGFNPYDNTQISLLIATDTDEDLQKARNLCQNLIETVKAQKARVTEAKARKRAKKRKSGQKAINLPEQLLLAMKFYYPGEPAEPPPPGSTQDLKIHKREFPRIAKQMKWFKQTA</sequence>
<gene>
    <name evidence="3" type="ORF">TRFO_43335</name>
</gene>
<accession>A0A1J4KPW8</accession>
<organism evidence="3 4">
    <name type="scientific">Tritrichomonas foetus</name>
    <dbReference type="NCBI Taxonomy" id="1144522"/>
    <lineage>
        <taxon>Eukaryota</taxon>
        <taxon>Metamonada</taxon>
        <taxon>Parabasalia</taxon>
        <taxon>Tritrichomonadida</taxon>
        <taxon>Tritrichomonadidae</taxon>
        <taxon>Tritrichomonas</taxon>
    </lineage>
</organism>
<name>A0A1J4KPW8_9EUKA</name>
<reference evidence="3" key="1">
    <citation type="submission" date="2016-10" db="EMBL/GenBank/DDBJ databases">
        <authorList>
            <person name="Benchimol M."/>
            <person name="Almeida L.G."/>
            <person name="Vasconcelos A.T."/>
            <person name="Perreira-Neves A."/>
            <person name="Rosa I.A."/>
            <person name="Tasca T."/>
            <person name="Bogo M.R."/>
            <person name="de Souza W."/>
        </authorList>
    </citation>
    <scope>NUCLEOTIDE SEQUENCE [LARGE SCALE GENOMIC DNA]</scope>
    <source>
        <strain evidence="3">K</strain>
    </source>
</reference>
<evidence type="ECO:0000313" key="3">
    <source>
        <dbReference type="EMBL" id="OHT13353.1"/>
    </source>
</evidence>
<dbReference type="SUPFAM" id="SSF54791">
    <property type="entry name" value="Eukaryotic type KH-domain (KH-domain type I)"/>
    <property type="match status" value="1"/>
</dbReference>
<feature type="domain" description="KHDC4/BBP-like KH-domain type I" evidence="2">
    <location>
        <begin position="19"/>
        <end position="88"/>
    </location>
</feature>
<evidence type="ECO:0000259" key="2">
    <source>
        <dbReference type="Pfam" id="PF22675"/>
    </source>
</evidence>
<dbReference type="OrthoDB" id="397265at2759"/>
<dbReference type="Pfam" id="PF22675">
    <property type="entry name" value="KH-I_KHDC4-BBP"/>
    <property type="match status" value="1"/>
</dbReference>
<dbReference type="VEuPathDB" id="TrichDB:TRFO_43335"/>
<keyword evidence="4" id="KW-1185">Reference proteome</keyword>
<dbReference type="GO" id="GO:0003723">
    <property type="term" value="F:RNA binding"/>
    <property type="evidence" value="ECO:0007669"/>
    <property type="project" value="InterPro"/>
</dbReference>
<dbReference type="InterPro" id="IPR036612">
    <property type="entry name" value="KH_dom_type_1_sf"/>
</dbReference>
<dbReference type="InterPro" id="IPR055256">
    <property type="entry name" value="KH_1_KHDC4/BBP-like"/>
</dbReference>
<proteinExistence type="predicted"/>
<dbReference type="AlphaFoldDB" id="A0A1J4KPW8"/>
<comment type="caution">
    <text evidence="3">The sequence shown here is derived from an EMBL/GenBank/DDBJ whole genome shotgun (WGS) entry which is preliminary data.</text>
</comment>
<dbReference type="EMBL" id="MLAK01000536">
    <property type="protein sequence ID" value="OHT13353.1"/>
    <property type="molecule type" value="Genomic_DNA"/>
</dbReference>
<dbReference type="GeneID" id="94849444"/>
<keyword evidence="1" id="KW-0175">Coiled coil</keyword>
<evidence type="ECO:0000256" key="1">
    <source>
        <dbReference type="SAM" id="Coils"/>
    </source>
</evidence>
<dbReference type="Proteomes" id="UP000179807">
    <property type="component" value="Unassembled WGS sequence"/>
</dbReference>
<dbReference type="RefSeq" id="XP_068366489.1">
    <property type="nucleotide sequence ID" value="XM_068514740.1"/>
</dbReference>
<dbReference type="Gene3D" id="3.30.1370.10">
    <property type="entry name" value="K Homology domain, type 1"/>
    <property type="match status" value="1"/>
</dbReference>
<evidence type="ECO:0000313" key="4">
    <source>
        <dbReference type="Proteomes" id="UP000179807"/>
    </source>
</evidence>
<feature type="coiled-coil region" evidence="1">
    <location>
        <begin position="76"/>
        <end position="110"/>
    </location>
</feature>